<evidence type="ECO:0000256" key="1">
    <source>
        <dbReference type="SAM" id="Phobius"/>
    </source>
</evidence>
<feature type="domain" description="PilX/PilW C-terminal" evidence="2">
    <location>
        <begin position="132"/>
        <end position="232"/>
    </location>
</feature>
<name>D5BYA0_NITHN</name>
<protein>
    <submittedName>
        <fullName evidence="4">Tfp pilus assembly protein PilX-like protein</fullName>
    </submittedName>
</protein>
<organism evidence="4 5">
    <name type="scientific">Nitrosococcus halophilus (strain Nc4)</name>
    <dbReference type="NCBI Taxonomy" id="472759"/>
    <lineage>
        <taxon>Bacteria</taxon>
        <taxon>Pseudomonadati</taxon>
        <taxon>Pseudomonadota</taxon>
        <taxon>Gammaproteobacteria</taxon>
        <taxon>Chromatiales</taxon>
        <taxon>Chromatiaceae</taxon>
        <taxon>Nitrosococcus</taxon>
    </lineage>
</organism>
<feature type="transmembrane region" description="Helical" evidence="1">
    <location>
        <begin position="70"/>
        <end position="93"/>
    </location>
</feature>
<evidence type="ECO:0000259" key="2">
    <source>
        <dbReference type="Pfam" id="PF13681"/>
    </source>
</evidence>
<dbReference type="KEGG" id="nhl:Nhal_0909"/>
<evidence type="ECO:0000313" key="5">
    <source>
        <dbReference type="Proteomes" id="UP000001844"/>
    </source>
</evidence>
<dbReference type="RefSeq" id="WP_013031977.1">
    <property type="nucleotide sequence ID" value="NC_013960.1"/>
</dbReference>
<evidence type="ECO:0000259" key="3">
    <source>
        <dbReference type="Pfam" id="PF14341"/>
    </source>
</evidence>
<keyword evidence="1" id="KW-0472">Membrane</keyword>
<sequence length="234" mass="25788">MNATSRYLGKNFEKNAVGFAQLTLPCKPTSRVRCGHEEECAGWDRVQKNQPLKTVAGALTNHPSQQGATLIISLLILLVLSLIGVTAVQTTALEEKMAGNMRDQNLAFQAAEAALRAGEDWLGQQITEPTPQSSCSTPPCDLVWQINVLNGGDFLDINWWKTSGDTRIYGNATLTEVKTAPRHLIEYHSFLKDTLVIGRQNDEVGRHTYRITARGTGGSDDAQAILQTTYTRRF</sequence>
<dbReference type="Proteomes" id="UP000001844">
    <property type="component" value="Chromosome"/>
</dbReference>
<dbReference type="Pfam" id="PF14341">
    <property type="entry name" value="PilX_N"/>
    <property type="match status" value="1"/>
</dbReference>
<dbReference type="STRING" id="472759.Nhal_0909"/>
<dbReference type="eggNOG" id="COG4726">
    <property type="taxonomic scope" value="Bacteria"/>
</dbReference>
<dbReference type="AlphaFoldDB" id="D5BYA0"/>
<keyword evidence="1" id="KW-0812">Transmembrane</keyword>
<dbReference type="InterPro" id="IPR025746">
    <property type="entry name" value="PilX_N_dom"/>
</dbReference>
<dbReference type="InterPro" id="IPR025205">
    <property type="entry name" value="PilX/PilW_C"/>
</dbReference>
<evidence type="ECO:0000313" key="4">
    <source>
        <dbReference type="EMBL" id="ADE14083.1"/>
    </source>
</evidence>
<keyword evidence="1" id="KW-1133">Transmembrane helix</keyword>
<keyword evidence="5" id="KW-1185">Reference proteome</keyword>
<gene>
    <name evidence="4" type="ordered locus">Nhal_0909</name>
</gene>
<dbReference type="HOGENOM" id="CLU_103317_3_1_6"/>
<feature type="domain" description="Type 4 fimbrial biogenesis protein PilX N-terminal" evidence="3">
    <location>
        <begin position="66"/>
        <end position="116"/>
    </location>
</feature>
<accession>D5BYA0</accession>
<dbReference type="EMBL" id="CP001798">
    <property type="protein sequence ID" value="ADE14083.1"/>
    <property type="molecule type" value="Genomic_DNA"/>
</dbReference>
<reference evidence="5" key="1">
    <citation type="submission" date="2010-04" db="EMBL/GenBank/DDBJ databases">
        <title>Complete genome sequence of Nitrosococcus halophilus Nc4, a salt-adapted, aerobic obligate ammonia-oxidizing sulfur purple bacterium.</title>
        <authorList>
            <consortium name="US DOE Joint Genome Institute"/>
            <person name="Campbell M.A."/>
            <person name="Malfatti S.A."/>
            <person name="Chain P.S.G."/>
            <person name="Heidelberg J.F."/>
            <person name="Ward B.B."/>
            <person name="Klotz M.G."/>
        </authorList>
    </citation>
    <scope>NUCLEOTIDE SEQUENCE [LARGE SCALE GENOMIC DNA]</scope>
    <source>
        <strain evidence="5">Nc4</strain>
    </source>
</reference>
<dbReference type="OrthoDB" id="5298746at2"/>
<proteinExistence type="predicted"/>
<dbReference type="Pfam" id="PF13681">
    <property type="entry name" value="PilX"/>
    <property type="match status" value="1"/>
</dbReference>